<name>A0ABS2RD49_9BACI</name>
<sequence length="236" mass="26827">MFCVYEEKSISHQTESHIRQFRESRNGHLAPMFRDNRAIIEIDANERYIVRNDSGEVYFIGQGYDEAIKRIGHAEPAASIEVMKDGKHYTGAQYKQDTAPTVFLVAYSVNSSNGVLFVGMDAKKGNQHLGSWQFIGNENEVSAEIREIVEEMGERDNTAIRYAWRDIEELADLKGANLNVGKLDFTAVRARARNLKARIINETTKSAEKETTKQAKKSKVKLKDGKFDVMSLYRIN</sequence>
<comment type="caution">
    <text evidence="1">The sequence shown here is derived from an EMBL/GenBank/DDBJ whole genome shotgun (WGS) entry which is preliminary data.</text>
</comment>
<gene>
    <name evidence="1" type="ORF">JOC94_004123</name>
</gene>
<reference evidence="1 2" key="1">
    <citation type="submission" date="2021-01" db="EMBL/GenBank/DDBJ databases">
        <title>Genomic Encyclopedia of Type Strains, Phase IV (KMG-IV): sequencing the most valuable type-strain genomes for metagenomic binning, comparative biology and taxonomic classification.</title>
        <authorList>
            <person name="Goeker M."/>
        </authorList>
    </citation>
    <scope>NUCLEOTIDE SEQUENCE [LARGE SCALE GENOMIC DNA]</scope>
    <source>
        <strain evidence="1 2">DSM 105453</strain>
    </source>
</reference>
<evidence type="ECO:0000313" key="1">
    <source>
        <dbReference type="EMBL" id="MBM7717099.1"/>
    </source>
</evidence>
<organism evidence="1 2">
    <name type="scientific">Siminovitchia thermophila</name>
    <dbReference type="NCBI Taxonomy" id="1245522"/>
    <lineage>
        <taxon>Bacteria</taxon>
        <taxon>Bacillati</taxon>
        <taxon>Bacillota</taxon>
        <taxon>Bacilli</taxon>
        <taxon>Bacillales</taxon>
        <taxon>Bacillaceae</taxon>
        <taxon>Siminovitchia</taxon>
    </lineage>
</organism>
<dbReference type="EMBL" id="JAFBFH010000038">
    <property type="protein sequence ID" value="MBM7717099.1"/>
    <property type="molecule type" value="Genomic_DNA"/>
</dbReference>
<accession>A0ABS2RD49</accession>
<evidence type="ECO:0000313" key="2">
    <source>
        <dbReference type="Proteomes" id="UP000823485"/>
    </source>
</evidence>
<keyword evidence="2" id="KW-1185">Reference proteome</keyword>
<dbReference type="GeneID" id="56391117"/>
<proteinExistence type="predicted"/>
<dbReference type="Proteomes" id="UP000823485">
    <property type="component" value="Unassembled WGS sequence"/>
</dbReference>
<protein>
    <submittedName>
        <fullName evidence="1">Uncharacterized protein</fullName>
    </submittedName>
</protein>
<dbReference type="RefSeq" id="WP_144461149.1">
    <property type="nucleotide sequence ID" value="NZ_JAFBFH010000038.1"/>
</dbReference>